<dbReference type="InterPro" id="IPR012877">
    <property type="entry name" value="Dhs-27"/>
</dbReference>
<accession>A0AAN4ZI87</accession>
<feature type="non-terminal residue" evidence="2">
    <location>
        <position position="1"/>
    </location>
</feature>
<dbReference type="PANTHER" id="PTHR23020:SF8">
    <property type="entry name" value="CHK KINASE-LIKE DOMAIN-CONTAINING PROTEIN"/>
    <property type="match status" value="1"/>
</dbReference>
<dbReference type="Gene3D" id="3.90.1200.10">
    <property type="match status" value="1"/>
</dbReference>
<gene>
    <name evidence="2" type="ORF">PMAYCL1PPCAC_11491</name>
</gene>
<dbReference type="InterPro" id="IPR011009">
    <property type="entry name" value="Kinase-like_dom_sf"/>
</dbReference>
<dbReference type="InterPro" id="IPR052961">
    <property type="entry name" value="Oxido-Kinase-like_Enzymes"/>
</dbReference>
<feature type="domain" description="CHK kinase-like" evidence="1">
    <location>
        <begin position="147"/>
        <end position="331"/>
    </location>
</feature>
<dbReference type="Proteomes" id="UP001328107">
    <property type="component" value="Unassembled WGS sequence"/>
</dbReference>
<sequence>APDNSDGILNSPVTWADFENNLRKALGTDAKLGANKAVFDIGDGNGFATLCGLITCDWIEASEDEKLPKKVILKIPSILPIKKLNDSLPDDHKMFNFGEEQWIAMEAEMIQIHNTEVVSYEFTEEFEGLTMPKKYYSILAEPGTSGQLCLEYKENTRTMNFYEKHSVEQLRQIARALGKVQACSLKKEPTNPQLNNDLFSKMDEMWPLETFRGMFKGLATIDNSEKTLALLEKVDVLVEKYYASNLAISIPKQMGFRPVLVNGDMHTGNVLIDSNSGDLVSLIDWQLTHIGVGVEDLHRIAMSALMTEERRASMPILIEVMYESLVENLDGTEPPYTLEKLHLISDLIFPQCSIFLTCAFLAFISKIMKDPKLTDEEKSERKDVMLDKVIGALEDLVEIDEKNKKHMEDLNLKLKLKA</sequence>
<protein>
    <recommendedName>
        <fullName evidence="1">CHK kinase-like domain-containing protein</fullName>
    </recommendedName>
</protein>
<evidence type="ECO:0000313" key="2">
    <source>
        <dbReference type="EMBL" id="GMR41296.1"/>
    </source>
</evidence>
<dbReference type="EMBL" id="BTRK01000003">
    <property type="protein sequence ID" value="GMR41296.1"/>
    <property type="molecule type" value="Genomic_DNA"/>
</dbReference>
<proteinExistence type="predicted"/>
<name>A0AAN4ZI87_9BILA</name>
<dbReference type="InterPro" id="IPR015897">
    <property type="entry name" value="CHK_kinase-like"/>
</dbReference>
<dbReference type="SUPFAM" id="SSF56112">
    <property type="entry name" value="Protein kinase-like (PK-like)"/>
    <property type="match status" value="1"/>
</dbReference>
<keyword evidence="3" id="KW-1185">Reference proteome</keyword>
<comment type="caution">
    <text evidence="2">The sequence shown here is derived from an EMBL/GenBank/DDBJ whole genome shotgun (WGS) entry which is preliminary data.</text>
</comment>
<reference evidence="3" key="1">
    <citation type="submission" date="2022-10" db="EMBL/GenBank/DDBJ databases">
        <title>Genome assembly of Pristionchus species.</title>
        <authorList>
            <person name="Yoshida K."/>
            <person name="Sommer R.J."/>
        </authorList>
    </citation>
    <scope>NUCLEOTIDE SEQUENCE [LARGE SCALE GENOMIC DNA]</scope>
    <source>
        <strain evidence="3">RS5460</strain>
    </source>
</reference>
<dbReference type="Pfam" id="PF07914">
    <property type="entry name" value="DUF1679"/>
    <property type="match status" value="1"/>
</dbReference>
<dbReference type="PANTHER" id="PTHR23020">
    <property type="entry name" value="UNCHARACTERIZED NUCLEAR HORMONE RECEPTOR-RELATED"/>
    <property type="match status" value="1"/>
</dbReference>
<dbReference type="SMART" id="SM00587">
    <property type="entry name" value="CHK"/>
    <property type="match status" value="1"/>
</dbReference>
<dbReference type="AlphaFoldDB" id="A0AAN4ZI87"/>
<organism evidence="2 3">
    <name type="scientific">Pristionchus mayeri</name>
    <dbReference type="NCBI Taxonomy" id="1317129"/>
    <lineage>
        <taxon>Eukaryota</taxon>
        <taxon>Metazoa</taxon>
        <taxon>Ecdysozoa</taxon>
        <taxon>Nematoda</taxon>
        <taxon>Chromadorea</taxon>
        <taxon>Rhabditida</taxon>
        <taxon>Rhabditina</taxon>
        <taxon>Diplogasteromorpha</taxon>
        <taxon>Diplogasteroidea</taxon>
        <taxon>Neodiplogasteridae</taxon>
        <taxon>Pristionchus</taxon>
    </lineage>
</organism>
<evidence type="ECO:0000313" key="3">
    <source>
        <dbReference type="Proteomes" id="UP001328107"/>
    </source>
</evidence>
<evidence type="ECO:0000259" key="1">
    <source>
        <dbReference type="SMART" id="SM00587"/>
    </source>
</evidence>